<proteinExistence type="predicted"/>
<feature type="domain" description="PDZ" evidence="3">
    <location>
        <begin position="971"/>
        <end position="1057"/>
    </location>
</feature>
<feature type="compositionally biased region" description="Pro residues" evidence="2">
    <location>
        <begin position="1644"/>
        <end position="1672"/>
    </location>
</feature>
<dbReference type="Pfam" id="PF00595">
    <property type="entry name" value="PDZ"/>
    <property type="match status" value="1"/>
</dbReference>
<feature type="compositionally biased region" description="Basic and acidic residues" evidence="2">
    <location>
        <begin position="1241"/>
        <end position="1256"/>
    </location>
</feature>
<dbReference type="PROSITE" id="PS50106">
    <property type="entry name" value="PDZ"/>
    <property type="match status" value="1"/>
</dbReference>
<organism evidence="6 7">
    <name type="scientific">Synaphobranchus kaupii</name>
    <name type="common">Kaup's arrowtooth eel</name>
    <dbReference type="NCBI Taxonomy" id="118154"/>
    <lineage>
        <taxon>Eukaryota</taxon>
        <taxon>Metazoa</taxon>
        <taxon>Chordata</taxon>
        <taxon>Craniata</taxon>
        <taxon>Vertebrata</taxon>
        <taxon>Euteleostomi</taxon>
        <taxon>Actinopterygii</taxon>
        <taxon>Neopterygii</taxon>
        <taxon>Teleostei</taxon>
        <taxon>Anguilliformes</taxon>
        <taxon>Synaphobranchidae</taxon>
        <taxon>Synaphobranchus</taxon>
    </lineage>
</organism>
<dbReference type="CDD" id="cd22711">
    <property type="entry name" value="FHA_AFDN"/>
    <property type="match status" value="1"/>
</dbReference>
<evidence type="ECO:0000259" key="5">
    <source>
        <dbReference type="PROSITE" id="PS51126"/>
    </source>
</evidence>
<dbReference type="GO" id="GO:0050839">
    <property type="term" value="F:cell adhesion molecule binding"/>
    <property type="evidence" value="ECO:0007669"/>
    <property type="project" value="TreeGrafter"/>
</dbReference>
<dbReference type="InterPro" id="IPR000159">
    <property type="entry name" value="RA_dom"/>
</dbReference>
<accession>A0A9Q1FD97</accession>
<feature type="compositionally biased region" description="Basic residues" evidence="2">
    <location>
        <begin position="158"/>
        <end position="170"/>
    </location>
</feature>
<dbReference type="GO" id="GO:0007155">
    <property type="term" value="P:cell adhesion"/>
    <property type="evidence" value="ECO:0007669"/>
    <property type="project" value="UniProtKB-KW"/>
</dbReference>
<dbReference type="FunFam" id="3.10.20.90:FF:000025">
    <property type="entry name" value="Afadin, adherens junction formation factor"/>
    <property type="match status" value="1"/>
</dbReference>
<dbReference type="InterPro" id="IPR036034">
    <property type="entry name" value="PDZ_sf"/>
</dbReference>
<dbReference type="CDD" id="cd15471">
    <property type="entry name" value="Myo5p-like_CBD_afadin"/>
    <property type="match status" value="1"/>
</dbReference>
<feature type="compositionally biased region" description="Pro residues" evidence="2">
    <location>
        <begin position="1768"/>
        <end position="1777"/>
    </location>
</feature>
<feature type="compositionally biased region" description="Polar residues" evidence="2">
    <location>
        <begin position="1097"/>
        <end position="1108"/>
    </location>
</feature>
<feature type="compositionally biased region" description="Pro residues" evidence="2">
    <location>
        <begin position="1391"/>
        <end position="1409"/>
    </location>
</feature>
<dbReference type="InterPro" id="IPR001478">
    <property type="entry name" value="PDZ"/>
</dbReference>
<dbReference type="Gene3D" id="2.30.42.10">
    <property type="match status" value="1"/>
</dbReference>
<dbReference type="Gene3D" id="3.10.20.90">
    <property type="entry name" value="Phosphatidylinositol 3-kinase Catalytic Subunit, Chain A, domain 1"/>
    <property type="match status" value="2"/>
</dbReference>
<dbReference type="InterPro" id="IPR008984">
    <property type="entry name" value="SMAD_FHA_dom_sf"/>
</dbReference>
<evidence type="ECO:0000256" key="2">
    <source>
        <dbReference type="SAM" id="MobiDB-lite"/>
    </source>
</evidence>
<dbReference type="SUPFAM" id="SSF49879">
    <property type="entry name" value="SMAD/FHA domain"/>
    <property type="match status" value="1"/>
</dbReference>
<dbReference type="FunFam" id="3.10.20.90:FF:000033">
    <property type="entry name" value="afadin isoform X1"/>
    <property type="match status" value="1"/>
</dbReference>
<feature type="compositionally biased region" description="Acidic residues" evidence="2">
    <location>
        <begin position="1696"/>
        <end position="1707"/>
    </location>
</feature>
<feature type="region of interest" description="Disordered" evidence="2">
    <location>
        <begin position="1810"/>
        <end position="1834"/>
    </location>
</feature>
<evidence type="ECO:0008006" key="8">
    <source>
        <dbReference type="Google" id="ProtNLM"/>
    </source>
</evidence>
<dbReference type="FunFam" id="2.30.42.10:FF:000032">
    <property type="entry name" value="Afadin isoform A"/>
    <property type="match status" value="1"/>
</dbReference>
<feature type="domain" description="Dilute" evidence="5">
    <location>
        <begin position="634"/>
        <end position="874"/>
    </location>
</feature>
<dbReference type="Gene3D" id="2.60.200.20">
    <property type="match status" value="1"/>
</dbReference>
<feature type="compositionally biased region" description="Basic and acidic residues" evidence="2">
    <location>
        <begin position="1475"/>
        <end position="1486"/>
    </location>
</feature>
<dbReference type="GO" id="GO:0007165">
    <property type="term" value="P:signal transduction"/>
    <property type="evidence" value="ECO:0007669"/>
    <property type="project" value="InterPro"/>
</dbReference>
<feature type="region of interest" description="Disordered" evidence="2">
    <location>
        <begin position="156"/>
        <end position="192"/>
    </location>
</feature>
<dbReference type="InterPro" id="IPR002710">
    <property type="entry name" value="Dilute_dom"/>
</dbReference>
<dbReference type="InterPro" id="IPR000253">
    <property type="entry name" value="FHA_dom"/>
</dbReference>
<dbReference type="InterPro" id="IPR037977">
    <property type="entry name" value="CBD_Afadin"/>
</dbReference>
<feature type="compositionally biased region" description="Low complexity" evidence="2">
    <location>
        <begin position="1300"/>
        <end position="1309"/>
    </location>
</feature>
<dbReference type="SUPFAM" id="SSF50156">
    <property type="entry name" value="PDZ domain-like"/>
    <property type="match status" value="1"/>
</dbReference>
<feature type="region of interest" description="Disordered" evidence="2">
    <location>
        <begin position="1070"/>
        <end position="1121"/>
    </location>
</feature>
<dbReference type="PANTHER" id="PTHR10398">
    <property type="entry name" value="AFADIN"/>
    <property type="match status" value="1"/>
</dbReference>
<feature type="region of interest" description="Disordered" evidence="2">
    <location>
        <begin position="346"/>
        <end position="367"/>
    </location>
</feature>
<comment type="caution">
    <text evidence="6">The sequence shown here is derived from an EMBL/GenBank/DDBJ whole genome shotgun (WGS) entry which is preliminary data.</text>
</comment>
<dbReference type="GO" id="GO:0005912">
    <property type="term" value="C:adherens junction"/>
    <property type="evidence" value="ECO:0007669"/>
    <property type="project" value="TreeGrafter"/>
</dbReference>
<feature type="compositionally biased region" description="Polar residues" evidence="2">
    <location>
        <begin position="1673"/>
        <end position="1684"/>
    </location>
</feature>
<feature type="compositionally biased region" description="Basic and acidic residues" evidence="2">
    <location>
        <begin position="1449"/>
        <end position="1465"/>
    </location>
</feature>
<feature type="compositionally biased region" description="Basic and acidic residues" evidence="2">
    <location>
        <begin position="1077"/>
        <end position="1093"/>
    </location>
</feature>
<protein>
    <recommendedName>
        <fullName evidence="8">Afadin</fullName>
    </recommendedName>
</protein>
<dbReference type="GO" id="GO:0032880">
    <property type="term" value="P:regulation of protein localization"/>
    <property type="evidence" value="ECO:0007669"/>
    <property type="project" value="TreeGrafter"/>
</dbReference>
<dbReference type="SUPFAM" id="SSF54236">
    <property type="entry name" value="Ubiquitin-like"/>
    <property type="match status" value="2"/>
</dbReference>
<feature type="domain" description="Ras-associating" evidence="4">
    <location>
        <begin position="38"/>
        <end position="132"/>
    </location>
</feature>
<dbReference type="InterPro" id="IPR028842">
    <property type="entry name" value="Afadin"/>
</dbReference>
<evidence type="ECO:0000313" key="7">
    <source>
        <dbReference type="Proteomes" id="UP001152622"/>
    </source>
</evidence>
<dbReference type="PANTHER" id="PTHR10398:SF2">
    <property type="entry name" value="AFADIN"/>
    <property type="match status" value="1"/>
</dbReference>
<keyword evidence="7" id="KW-1185">Reference proteome</keyword>
<feature type="compositionally biased region" description="Basic and acidic residues" evidence="2">
    <location>
        <begin position="1220"/>
        <end position="1234"/>
    </location>
</feature>
<gene>
    <name evidence="6" type="ORF">SKAU_G00186820</name>
</gene>
<dbReference type="Pfam" id="PF00498">
    <property type="entry name" value="FHA"/>
    <property type="match status" value="1"/>
</dbReference>
<evidence type="ECO:0000259" key="3">
    <source>
        <dbReference type="PROSITE" id="PS50106"/>
    </source>
</evidence>
<feature type="compositionally biased region" description="Basic and acidic residues" evidence="2">
    <location>
        <begin position="528"/>
        <end position="543"/>
    </location>
</feature>
<dbReference type="PROSITE" id="PS51126">
    <property type="entry name" value="DILUTE"/>
    <property type="match status" value="1"/>
</dbReference>
<dbReference type="CDD" id="cd01782">
    <property type="entry name" value="RA1_Afadin"/>
    <property type="match status" value="1"/>
</dbReference>
<feature type="region of interest" description="Disordered" evidence="2">
    <location>
        <begin position="520"/>
        <end position="563"/>
    </location>
</feature>
<feature type="compositionally biased region" description="Polar residues" evidence="2">
    <location>
        <begin position="1138"/>
        <end position="1147"/>
    </location>
</feature>
<feature type="domain" description="Ras-associating" evidence="4">
    <location>
        <begin position="244"/>
        <end position="346"/>
    </location>
</feature>
<reference evidence="6" key="1">
    <citation type="journal article" date="2023" name="Science">
        <title>Genome structures resolve the early diversification of teleost fishes.</title>
        <authorList>
            <person name="Parey E."/>
            <person name="Louis A."/>
            <person name="Montfort J."/>
            <person name="Bouchez O."/>
            <person name="Roques C."/>
            <person name="Iampietro C."/>
            <person name="Lluch J."/>
            <person name="Castinel A."/>
            <person name="Donnadieu C."/>
            <person name="Desvignes T."/>
            <person name="Floi Bucao C."/>
            <person name="Jouanno E."/>
            <person name="Wen M."/>
            <person name="Mejri S."/>
            <person name="Dirks R."/>
            <person name="Jansen H."/>
            <person name="Henkel C."/>
            <person name="Chen W.J."/>
            <person name="Zahm M."/>
            <person name="Cabau C."/>
            <person name="Klopp C."/>
            <person name="Thompson A.W."/>
            <person name="Robinson-Rechavi M."/>
            <person name="Braasch I."/>
            <person name="Lecointre G."/>
            <person name="Bobe J."/>
            <person name="Postlethwait J.H."/>
            <person name="Berthelot C."/>
            <person name="Roest Crollius H."/>
            <person name="Guiguen Y."/>
        </authorList>
    </citation>
    <scope>NUCLEOTIDE SEQUENCE</scope>
    <source>
        <strain evidence="6">WJC10195</strain>
    </source>
</reference>
<dbReference type="CDD" id="cd01781">
    <property type="entry name" value="RA2_Afadin"/>
    <property type="match status" value="1"/>
</dbReference>
<dbReference type="Pfam" id="PF00788">
    <property type="entry name" value="RA"/>
    <property type="match status" value="2"/>
</dbReference>
<dbReference type="EMBL" id="JAINUF010000006">
    <property type="protein sequence ID" value="KAJ8355888.1"/>
    <property type="molecule type" value="Genomic_DNA"/>
</dbReference>
<feature type="region of interest" description="Disordered" evidence="2">
    <location>
        <begin position="1529"/>
        <end position="1782"/>
    </location>
</feature>
<name>A0A9Q1FD97_SYNKA</name>
<feature type="compositionally biased region" description="Basic and acidic residues" evidence="2">
    <location>
        <begin position="346"/>
        <end position="365"/>
    </location>
</feature>
<dbReference type="SMART" id="SM00228">
    <property type="entry name" value="PDZ"/>
    <property type="match status" value="1"/>
</dbReference>
<dbReference type="CDD" id="cd06789">
    <property type="entry name" value="PDZ_AFDN-like"/>
    <property type="match status" value="1"/>
</dbReference>
<dbReference type="InterPro" id="IPR029071">
    <property type="entry name" value="Ubiquitin-like_domsf"/>
</dbReference>
<dbReference type="PROSITE" id="PS50200">
    <property type="entry name" value="RA"/>
    <property type="match status" value="2"/>
</dbReference>
<dbReference type="Proteomes" id="UP001152622">
    <property type="component" value="Chromosome 6"/>
</dbReference>
<feature type="compositionally biased region" description="Pro residues" evidence="2">
    <location>
        <begin position="1310"/>
        <end position="1324"/>
    </location>
</feature>
<dbReference type="OrthoDB" id="6260541at2759"/>
<keyword evidence="1" id="KW-0130">Cell adhesion</keyword>
<feature type="compositionally biased region" description="Acidic residues" evidence="2">
    <location>
        <begin position="1537"/>
        <end position="1549"/>
    </location>
</feature>
<feature type="compositionally biased region" description="Low complexity" evidence="2">
    <location>
        <begin position="1258"/>
        <end position="1281"/>
    </location>
</feature>
<dbReference type="SMART" id="SM00314">
    <property type="entry name" value="RA"/>
    <property type="match status" value="2"/>
</dbReference>
<feature type="region of interest" description="Disordered" evidence="2">
    <location>
        <begin position="1134"/>
        <end position="1486"/>
    </location>
</feature>
<feature type="compositionally biased region" description="Basic and acidic residues" evidence="2">
    <location>
        <begin position="1367"/>
        <end position="1376"/>
    </location>
</feature>
<feature type="compositionally biased region" description="Polar residues" evidence="2">
    <location>
        <begin position="1750"/>
        <end position="1765"/>
    </location>
</feature>
<dbReference type="SMART" id="SM01132">
    <property type="entry name" value="DIL"/>
    <property type="match status" value="1"/>
</dbReference>
<sequence length="1867" mass="209291">MSGTREEERRKLADIINHWNANRLDLFEISQPTEDLEFHGVMRFYFQDRMAGNFATKCIRVSSTATTQDVIETLAEKFRPDMRMLSSPKYSLYEVHVSGERKLDLDEKPLVVQLNWNKDDREGRFVLKNENDIIPKKVQSNGPEKQEKEGVIQNFKRTLSKKEKKEKKRREKEAFARIPDGDEQALSREDGENSRLAAEVYKDMPETSFTRTISNPEVVMKRRRQQKLEKRMQEFRSNDGRPDSGGTLRIYADSLKPNIPYKTILLSTTDMADFAVEEALEKYGLEKENPREYCIARVVLPPGSQHSDDKAGKETVLDDTECPLQIFRDWPSDKGALVFQLKKRPPDYVPKKGRKPEDKVPRGKPLDGLLPPEKLPYLVELSPDGSDSRDKPKLYRLQHSITEVGSDTTDEGSIQLLGHGILPHHCDLMQSDGLVTLTPASYDADTFVDGQRVSDTAVLRSGATLQFGASHVFKFVDPSYDHGVGKRGVDGAPMVKGRHKSGSIPETTFDLHGDIHRGAALPTSKSSGKLEMERSGNHSERGLVKPMVRAEQQDGRSQESLSPELTLPASIEFRENSEDAFLSAIINYTNSSTVHFKLSPTYVLYMTCRYVMSNHYRPDMSPSERTHKVIAVVNKMVSMMEAVIQKQKNIAGALAFWMANASELLNFIKQDKDLSRITLDAQDVQAHLVQMAFKYLVHCLQSDLNNYMPAFLDDPEEQNPQRPKIEDVLHTLTGAMSLLRRCRVNAALTIQLFSQLFHFINMWLFNKLVTEADSGLCSHYWGAILRQQLSHIEAWAEKQGLELAADCHLSRIVQATTLLTMDKYSMQDVPNIHNTCFKLNSLQLHALMANYHCAPDEPYIPPELIDHVVAVAENTADELARSDGREVQLEEDPDLQLPFLLPEDGYSCDVVRNIPNGFQEFLDPLCQRNFCRLIPHPRSPGTWTVYFEGADCDNHFLADSADLPMRKEPEVVTVTLKKHNGMGLSIVAAKGAGQDKLGIYIKSVVKGGAADMDGRLAAGDQLLSVDGRSLVGLSQERAAELMTRTGSVVTLEVAKQGAIYHGLATLLNQPSPMMQRASDRGRDKGKGRPKSEGFELYNNSVQNGSPESPQGGWEAYPEPKKMSGEDRLLKNRADHRSSPNVANQAQSPGGKPVYPGGPGTKITSVSTGNLCADEEPSPAPSGGDRMGPGPGPWHNSEDRPPGPMDDLPPGNMALQDELCDERGGYPPDRLRPEDLLLLQQREAEYQRERGSGEHWNHQVSSSVESSTSSQEHLNYSSSSSSKGNHKSGPGRWKTPLSPHSGPRPSAGPSAGPPARPRRPAPAPSPASRALHRRFRGPAGTAPPAPARGPPAAAARGRRQRQRAAAAADRKKREEQQRCSTGPRHPQHQQMGPPPTPTQIPQAYLPPQPAPQGQQQPPRPEKLASLPRQQAPPPQDTVIRELLPQQQPRTIERRDLQYITISKEELSSGDSLSPDPWKRDAREKLEKQQQLHIVDLLDREIQDLQAKPERTAEENDRLRKLMLEWQFQKRLQESKQSDDDEEEEDDEDVDTVMIMQRLEAEKRARLQDEERRRKQQLEEIRKREAEDRAKQEEERRWREEERARREAEEKRRQEEEYYTRLEAGRRRQHEEAERRLLTPDEPGLYRPPLPRDYQPPPPPPAPPATNAPPPPPQRNTSYLKTQVVSPDTLYTAKFVSYDDDEEEEEEDAGLAGQVKLSATRKSYGDLPPAHKPPPPLPSSRKPRPLSDGIFLSSSFQLPAANANSTVPKAGPPPPPPAKPAFGLSGNSKGFNAYTGNTAGVVGSNEVYKDPREKWAKSGQEQDSTVSGGAPESLTFKERQRLFSQGKEVSNKVKASRKLMELENELNTK</sequence>
<feature type="compositionally biased region" description="Basic and acidic residues" evidence="2">
    <location>
        <begin position="1557"/>
        <end position="1637"/>
    </location>
</feature>
<evidence type="ECO:0000259" key="4">
    <source>
        <dbReference type="PROSITE" id="PS50200"/>
    </source>
</evidence>
<evidence type="ECO:0000256" key="1">
    <source>
        <dbReference type="ARBA" id="ARBA00022889"/>
    </source>
</evidence>
<evidence type="ECO:0000313" key="6">
    <source>
        <dbReference type="EMBL" id="KAJ8355888.1"/>
    </source>
</evidence>
<dbReference type="Pfam" id="PF01843">
    <property type="entry name" value="DIL"/>
    <property type="match status" value="1"/>
</dbReference>